<protein>
    <recommendedName>
        <fullName evidence="18">Lysophospholipid acyltransferase 5</fullName>
        <ecNumber evidence="16">2.3.1.23</ecNumber>
        <ecNumber evidence="17">2.3.1.n6</ecNumber>
    </recommendedName>
</protein>
<keyword evidence="12" id="KW-0594">Phospholipid biosynthesis</keyword>
<feature type="transmembrane region" description="Helical" evidence="19">
    <location>
        <begin position="25"/>
        <end position="46"/>
    </location>
</feature>
<evidence type="ECO:0000256" key="12">
    <source>
        <dbReference type="ARBA" id="ARBA00023209"/>
    </source>
</evidence>
<evidence type="ECO:0000256" key="1">
    <source>
        <dbReference type="ARBA" id="ARBA00004141"/>
    </source>
</evidence>
<keyword evidence="7 19" id="KW-0812">Transmembrane</keyword>
<evidence type="ECO:0000256" key="14">
    <source>
        <dbReference type="ARBA" id="ARBA00023315"/>
    </source>
</evidence>
<dbReference type="GO" id="GO:0006656">
    <property type="term" value="P:phosphatidylcholine biosynthetic process"/>
    <property type="evidence" value="ECO:0007669"/>
    <property type="project" value="TreeGrafter"/>
</dbReference>
<evidence type="ECO:0000256" key="6">
    <source>
        <dbReference type="ARBA" id="ARBA00022679"/>
    </source>
</evidence>
<evidence type="ECO:0000256" key="13">
    <source>
        <dbReference type="ARBA" id="ARBA00023264"/>
    </source>
</evidence>
<keyword evidence="5" id="KW-0444">Lipid biosynthesis</keyword>
<proteinExistence type="inferred from homology"/>
<dbReference type="InterPro" id="IPR004299">
    <property type="entry name" value="MBOAT_fam"/>
</dbReference>
<dbReference type="GO" id="GO:0030258">
    <property type="term" value="P:lipid modification"/>
    <property type="evidence" value="ECO:0007669"/>
    <property type="project" value="TreeGrafter"/>
</dbReference>
<evidence type="ECO:0000256" key="16">
    <source>
        <dbReference type="ARBA" id="ARBA00026120"/>
    </source>
</evidence>
<comment type="caution">
    <text evidence="20">The sequence shown here is derived from an EMBL/GenBank/DDBJ whole genome shotgun (WGS) entry which is preliminary data.</text>
</comment>
<keyword evidence="8" id="KW-0256">Endoplasmic reticulum</keyword>
<dbReference type="EC" id="2.3.1.n6" evidence="17"/>
<evidence type="ECO:0000313" key="21">
    <source>
        <dbReference type="Proteomes" id="UP001461498"/>
    </source>
</evidence>
<evidence type="ECO:0000256" key="15">
    <source>
        <dbReference type="ARBA" id="ARBA00025707"/>
    </source>
</evidence>
<evidence type="ECO:0000256" key="2">
    <source>
        <dbReference type="ARBA" id="ARBA00004240"/>
    </source>
</evidence>
<dbReference type="InterPro" id="IPR049941">
    <property type="entry name" value="LPLAT_7/PORCN-like"/>
</dbReference>
<comment type="pathway">
    <text evidence="3">Lipid metabolism; phospholipid metabolism.</text>
</comment>
<dbReference type="EC" id="2.3.1.23" evidence="16"/>
<evidence type="ECO:0000256" key="3">
    <source>
        <dbReference type="ARBA" id="ARBA00005074"/>
    </source>
</evidence>
<dbReference type="GO" id="GO:0071617">
    <property type="term" value="F:lysophospholipid acyltransferase activity"/>
    <property type="evidence" value="ECO:0007669"/>
    <property type="project" value="TreeGrafter"/>
</dbReference>
<dbReference type="Pfam" id="PF03062">
    <property type="entry name" value="MBOAT"/>
    <property type="match status" value="1"/>
</dbReference>
<dbReference type="PANTHER" id="PTHR13906">
    <property type="entry name" value="PORCUPINE"/>
    <property type="match status" value="1"/>
</dbReference>
<evidence type="ECO:0000256" key="4">
    <source>
        <dbReference type="ARBA" id="ARBA00010323"/>
    </source>
</evidence>
<keyword evidence="21" id="KW-1185">Reference proteome</keyword>
<comment type="subcellular location">
    <subcellularLocation>
        <location evidence="2">Endoplasmic reticulum</location>
    </subcellularLocation>
    <subcellularLocation>
        <location evidence="1">Membrane</location>
        <topology evidence="1">Multi-pass membrane protein</topology>
    </subcellularLocation>
</comment>
<gene>
    <name evidence="20" type="ORF">O3M35_007459</name>
</gene>
<feature type="transmembrane region" description="Helical" evidence="19">
    <location>
        <begin position="345"/>
        <end position="361"/>
    </location>
</feature>
<evidence type="ECO:0000256" key="7">
    <source>
        <dbReference type="ARBA" id="ARBA00022692"/>
    </source>
</evidence>
<dbReference type="PANTHER" id="PTHR13906:SF14">
    <property type="entry name" value="LYSOPHOSPHOLIPID ACYLTRANSFERASE 5"/>
    <property type="match status" value="1"/>
</dbReference>
<evidence type="ECO:0000256" key="5">
    <source>
        <dbReference type="ARBA" id="ARBA00022516"/>
    </source>
</evidence>
<comment type="pathway">
    <text evidence="15">Phospholipid metabolism.</text>
</comment>
<reference evidence="20 21" key="1">
    <citation type="submission" date="2022-12" db="EMBL/GenBank/DDBJ databases">
        <title>Chromosome-level genome assembly of true bugs.</title>
        <authorList>
            <person name="Ma L."/>
            <person name="Li H."/>
        </authorList>
    </citation>
    <scope>NUCLEOTIDE SEQUENCE [LARGE SCALE GENOMIC DNA]</scope>
    <source>
        <strain evidence="20">Lab_2022b</strain>
    </source>
</reference>
<keyword evidence="10" id="KW-0443">Lipid metabolism</keyword>
<feature type="transmembrane region" description="Helical" evidence="19">
    <location>
        <begin position="439"/>
        <end position="456"/>
    </location>
</feature>
<dbReference type="AlphaFoldDB" id="A0AAW1D9H6"/>
<keyword evidence="9 19" id="KW-1133">Transmembrane helix</keyword>
<evidence type="ECO:0000313" key="20">
    <source>
        <dbReference type="EMBL" id="KAK9507649.1"/>
    </source>
</evidence>
<evidence type="ECO:0000256" key="19">
    <source>
        <dbReference type="SAM" id="Phobius"/>
    </source>
</evidence>
<feature type="transmembrane region" description="Helical" evidence="19">
    <location>
        <begin position="82"/>
        <end position="103"/>
    </location>
</feature>
<sequence length="469" mass="54155">MESTNIDSNGVLLYLSENVGASVPALRLLLTIIAGYPIALIHRYYLFGKPPAIQHVFFVLSGFCLGWCNFGYDMLHTTANILLVYIILKTIGGTIHSVILTLSLNMAYLLTGYYFTGTESYDIVWTMPHCILVLRLSGLAFDLYDGSLPEEQLSKDSKKVALREVPSLLEIGGYVYFPTSFLVGPQFPMQRYKDFVAGKFTEIGERLPQCIIPALRRGSYGFIYLFIYTYGSSIYSDEYILGDEYSAKPVIQRLVELGIWGHIVLYKYLSCWLICEGSCILIGLTHNGKDEFGITKWDGCANVNIQLFELAQNFSHDYIESFNINTNLWVFQYIYKRLKFLGNKYLSQIGVLLFLSVWHGFHSGYYMCFGSEFFVVAMEKDLEQILAKNKKFLEFINQPFICNIKWIILKIYTLVFMGPCIAPLAVLSFSKWWHIYKNIYFIPFLFWFLWPLYRPFVVKLLPPERAHRE</sequence>
<evidence type="ECO:0000256" key="17">
    <source>
        <dbReference type="ARBA" id="ARBA00038923"/>
    </source>
</evidence>
<dbReference type="EMBL" id="JAPXFL010000004">
    <property type="protein sequence ID" value="KAK9507649.1"/>
    <property type="molecule type" value="Genomic_DNA"/>
</dbReference>
<evidence type="ECO:0000256" key="18">
    <source>
        <dbReference type="ARBA" id="ARBA00039721"/>
    </source>
</evidence>
<feature type="transmembrane region" description="Helical" evidence="19">
    <location>
        <begin position="52"/>
        <end position="70"/>
    </location>
</feature>
<keyword evidence="14" id="KW-0012">Acyltransferase</keyword>
<evidence type="ECO:0000256" key="9">
    <source>
        <dbReference type="ARBA" id="ARBA00022989"/>
    </source>
</evidence>
<name>A0AAW1D9H6_9HEMI</name>
<accession>A0AAW1D9H6</accession>
<keyword evidence="13" id="KW-1208">Phospholipid metabolism</keyword>
<evidence type="ECO:0000256" key="10">
    <source>
        <dbReference type="ARBA" id="ARBA00023098"/>
    </source>
</evidence>
<evidence type="ECO:0000256" key="11">
    <source>
        <dbReference type="ARBA" id="ARBA00023136"/>
    </source>
</evidence>
<dbReference type="GO" id="GO:0047184">
    <property type="term" value="F:1-acylglycerophosphocholine O-acyltransferase activity"/>
    <property type="evidence" value="ECO:0007669"/>
    <property type="project" value="UniProtKB-EC"/>
</dbReference>
<organism evidence="20 21">
    <name type="scientific">Rhynocoris fuscipes</name>
    <dbReference type="NCBI Taxonomy" id="488301"/>
    <lineage>
        <taxon>Eukaryota</taxon>
        <taxon>Metazoa</taxon>
        <taxon>Ecdysozoa</taxon>
        <taxon>Arthropoda</taxon>
        <taxon>Hexapoda</taxon>
        <taxon>Insecta</taxon>
        <taxon>Pterygota</taxon>
        <taxon>Neoptera</taxon>
        <taxon>Paraneoptera</taxon>
        <taxon>Hemiptera</taxon>
        <taxon>Heteroptera</taxon>
        <taxon>Panheteroptera</taxon>
        <taxon>Cimicomorpha</taxon>
        <taxon>Reduviidae</taxon>
        <taxon>Harpactorinae</taxon>
        <taxon>Harpactorini</taxon>
        <taxon>Rhynocoris</taxon>
    </lineage>
</organism>
<dbReference type="GO" id="GO:0005783">
    <property type="term" value="C:endoplasmic reticulum"/>
    <property type="evidence" value="ECO:0007669"/>
    <property type="project" value="UniProtKB-SubCell"/>
</dbReference>
<evidence type="ECO:0000256" key="8">
    <source>
        <dbReference type="ARBA" id="ARBA00022824"/>
    </source>
</evidence>
<keyword evidence="11 19" id="KW-0472">Membrane</keyword>
<dbReference type="GO" id="GO:0016020">
    <property type="term" value="C:membrane"/>
    <property type="evidence" value="ECO:0007669"/>
    <property type="project" value="UniProtKB-SubCell"/>
</dbReference>
<keyword evidence="6" id="KW-0808">Transferase</keyword>
<dbReference type="Proteomes" id="UP001461498">
    <property type="component" value="Unassembled WGS sequence"/>
</dbReference>
<comment type="similarity">
    <text evidence="4">Belongs to the membrane-bound acyltransferase family.</text>
</comment>
<feature type="transmembrane region" description="Helical" evidence="19">
    <location>
        <begin position="407"/>
        <end position="427"/>
    </location>
</feature>